<evidence type="ECO:0000256" key="4">
    <source>
        <dbReference type="ARBA" id="ARBA00022917"/>
    </source>
</evidence>
<dbReference type="GO" id="GO:0006412">
    <property type="term" value="P:translation"/>
    <property type="evidence" value="ECO:0007669"/>
    <property type="project" value="UniProtKB-UniRule"/>
</dbReference>
<dbReference type="PIRSF" id="PIRSF004749">
    <property type="entry name" value="Pep_def"/>
    <property type="match status" value="1"/>
</dbReference>
<dbReference type="Gene3D" id="3.90.45.10">
    <property type="entry name" value="Peptide deformylase"/>
    <property type="match status" value="1"/>
</dbReference>
<evidence type="ECO:0000313" key="9">
    <source>
        <dbReference type="Proteomes" id="UP000281170"/>
    </source>
</evidence>
<evidence type="ECO:0000256" key="2">
    <source>
        <dbReference type="ARBA" id="ARBA00022723"/>
    </source>
</evidence>
<protein>
    <recommendedName>
        <fullName evidence="5">Peptide deformylase</fullName>
        <shortName evidence="5">PDF</shortName>
        <ecNumber evidence="5">3.5.1.88</ecNumber>
    </recommendedName>
    <alternativeName>
        <fullName evidence="5">Polypeptide deformylase</fullName>
    </alternativeName>
</protein>
<dbReference type="NCBIfam" id="TIGR00079">
    <property type="entry name" value="pept_deformyl"/>
    <property type="match status" value="1"/>
</dbReference>
<dbReference type="GO" id="GO:0042586">
    <property type="term" value="F:peptide deformylase activity"/>
    <property type="evidence" value="ECO:0007669"/>
    <property type="project" value="UniProtKB-UniRule"/>
</dbReference>
<dbReference type="CDD" id="cd00487">
    <property type="entry name" value="Pep_deformylase"/>
    <property type="match status" value="1"/>
</dbReference>
<name>A0A0W0R5N7_9GAMM</name>
<evidence type="ECO:0000313" key="7">
    <source>
        <dbReference type="EMBL" id="VEH84944.1"/>
    </source>
</evidence>
<dbReference type="EC" id="3.5.1.88" evidence="5"/>
<reference evidence="7 9" key="2">
    <citation type="submission" date="2018-12" db="EMBL/GenBank/DDBJ databases">
        <authorList>
            <consortium name="Pathogen Informatics"/>
        </authorList>
    </citation>
    <scope>NUCLEOTIDE SEQUENCE [LARGE SCALE GENOMIC DNA]</scope>
    <source>
        <strain evidence="7 9">NCTC12735</strain>
        <plasmid evidence="9">9</plasmid>
    </source>
</reference>
<dbReference type="FunFam" id="3.90.45.10:FF:000003">
    <property type="entry name" value="Peptide deformylase"/>
    <property type="match status" value="1"/>
</dbReference>
<dbReference type="NCBIfam" id="NF001159">
    <property type="entry name" value="PRK00150.1-3"/>
    <property type="match status" value="1"/>
</dbReference>
<evidence type="ECO:0000313" key="8">
    <source>
        <dbReference type="Proteomes" id="UP000054859"/>
    </source>
</evidence>
<organism evidence="6 8">
    <name type="scientific">Legionella adelaidensis</name>
    <dbReference type="NCBI Taxonomy" id="45056"/>
    <lineage>
        <taxon>Bacteria</taxon>
        <taxon>Pseudomonadati</taxon>
        <taxon>Pseudomonadota</taxon>
        <taxon>Gammaproteobacteria</taxon>
        <taxon>Legionellales</taxon>
        <taxon>Legionellaceae</taxon>
        <taxon>Legionella</taxon>
    </lineage>
</organism>
<dbReference type="PANTHER" id="PTHR10458">
    <property type="entry name" value="PEPTIDE DEFORMYLASE"/>
    <property type="match status" value="1"/>
</dbReference>
<comment type="similarity">
    <text evidence="1 5">Belongs to the polypeptide deformylase family.</text>
</comment>
<dbReference type="GO" id="GO:0046872">
    <property type="term" value="F:metal ion binding"/>
    <property type="evidence" value="ECO:0007669"/>
    <property type="project" value="UniProtKB-KW"/>
</dbReference>
<dbReference type="SUPFAM" id="SSF56420">
    <property type="entry name" value="Peptide deformylase"/>
    <property type="match status" value="1"/>
</dbReference>
<keyword evidence="4 5" id="KW-0648">Protein biosynthesis</keyword>
<evidence type="ECO:0000256" key="1">
    <source>
        <dbReference type="ARBA" id="ARBA00010759"/>
    </source>
</evidence>
<dbReference type="Proteomes" id="UP000281170">
    <property type="component" value="Plasmid 9"/>
</dbReference>
<dbReference type="STRING" id="45056.Lade_1004"/>
<evidence type="ECO:0000256" key="5">
    <source>
        <dbReference type="HAMAP-Rule" id="MF_00163"/>
    </source>
</evidence>
<dbReference type="HAMAP" id="MF_00163">
    <property type="entry name" value="Pep_deformylase"/>
    <property type="match status" value="1"/>
</dbReference>
<dbReference type="OrthoDB" id="9804313at2"/>
<proteinExistence type="inferred from homology"/>
<feature type="binding site" evidence="5">
    <location>
        <position position="100"/>
    </location>
    <ligand>
        <name>Fe cation</name>
        <dbReference type="ChEBI" id="CHEBI:24875"/>
    </ligand>
</feature>
<dbReference type="PANTHER" id="PTHR10458:SF22">
    <property type="entry name" value="PEPTIDE DEFORMYLASE"/>
    <property type="match status" value="1"/>
</dbReference>
<dbReference type="RefSeq" id="WP_058462028.1">
    <property type="nucleotide sequence ID" value="NZ_CAAAHS010000002.1"/>
</dbReference>
<accession>A0A0W0R5N7</accession>
<feature type="active site" evidence="5">
    <location>
        <position position="143"/>
    </location>
</feature>
<reference evidence="6 8" key="1">
    <citation type="submission" date="2015-11" db="EMBL/GenBank/DDBJ databases">
        <title>Identification of large and diverse effector repertoires of 38 Legionella species.</title>
        <authorList>
            <person name="Burstein D."/>
            <person name="Amaro F."/>
            <person name="Zusman T."/>
            <person name="Lifshitz Z."/>
            <person name="Cohen O."/>
            <person name="Gilbert J.A."/>
            <person name="Pupko T."/>
            <person name="Shuman H.A."/>
            <person name="Segal G."/>
        </authorList>
    </citation>
    <scope>NUCLEOTIDE SEQUENCE [LARGE SCALE GENOMIC DNA]</scope>
    <source>
        <strain evidence="6 8">1762-AUS-E</strain>
    </source>
</reference>
<evidence type="ECO:0000313" key="6">
    <source>
        <dbReference type="EMBL" id="KTC66346.1"/>
    </source>
</evidence>
<keyword evidence="3 5" id="KW-0378">Hydrolase</keyword>
<evidence type="ECO:0000256" key="3">
    <source>
        <dbReference type="ARBA" id="ARBA00022801"/>
    </source>
</evidence>
<dbReference type="InterPro" id="IPR023635">
    <property type="entry name" value="Peptide_deformylase"/>
</dbReference>
<keyword evidence="5" id="KW-0408">Iron</keyword>
<keyword evidence="2 5" id="KW-0479">Metal-binding</keyword>
<keyword evidence="8" id="KW-1185">Reference proteome</keyword>
<comment type="catalytic activity">
    <reaction evidence="5">
        <text>N-terminal N-formyl-L-methionyl-[peptide] + H2O = N-terminal L-methionyl-[peptide] + formate</text>
        <dbReference type="Rhea" id="RHEA:24420"/>
        <dbReference type="Rhea" id="RHEA-COMP:10639"/>
        <dbReference type="Rhea" id="RHEA-COMP:10640"/>
        <dbReference type="ChEBI" id="CHEBI:15377"/>
        <dbReference type="ChEBI" id="CHEBI:15740"/>
        <dbReference type="ChEBI" id="CHEBI:49298"/>
        <dbReference type="ChEBI" id="CHEBI:64731"/>
        <dbReference type="EC" id="3.5.1.88"/>
    </reaction>
</comment>
<dbReference type="AlphaFoldDB" id="A0A0W0R5N7"/>
<sequence length="174" mass="19528">MNKLLDKNDPILRETAEPISEAEFGSEWLKNLVRQMFSIMEEKGAVGVAAPQIGVSKRVIVFGTNYTKRRKPEHPIPDTALINPSLKILSQDIQTDYEGCLNCGELMGQVPRATEIEYSGYNLDGVKINKRATGLEARILQHEIDHLNGFLFFDHIEDKDSLTTITELQKKASA</sequence>
<dbReference type="PATRIC" id="fig|45056.6.peg.1041"/>
<dbReference type="EMBL" id="LR134418">
    <property type="protein sequence ID" value="VEH84944.1"/>
    <property type="molecule type" value="Genomic_DNA"/>
</dbReference>
<comment type="cofactor">
    <cofactor evidence="5">
        <name>Fe(2+)</name>
        <dbReference type="ChEBI" id="CHEBI:29033"/>
    </cofactor>
    <text evidence="5">Binds 1 Fe(2+) ion.</text>
</comment>
<dbReference type="PRINTS" id="PR01576">
    <property type="entry name" value="PDEFORMYLASE"/>
</dbReference>
<feature type="binding site" evidence="5">
    <location>
        <position position="142"/>
    </location>
    <ligand>
        <name>Fe cation</name>
        <dbReference type="ChEBI" id="CHEBI:24875"/>
    </ligand>
</feature>
<dbReference type="KEGG" id="ladl:NCTC12735_00564"/>
<comment type="function">
    <text evidence="5">Removes the formyl group from the N-terminal Met of newly synthesized proteins. Requires at least a dipeptide for an efficient rate of reaction. N-terminal L-methionine is a prerequisite for activity but the enzyme has broad specificity at other positions.</text>
</comment>
<keyword evidence="7" id="KW-0614">Plasmid</keyword>
<feature type="binding site" evidence="5">
    <location>
        <position position="146"/>
    </location>
    <ligand>
        <name>Fe cation</name>
        <dbReference type="ChEBI" id="CHEBI:24875"/>
    </ligand>
</feature>
<dbReference type="EMBL" id="LNKA01000001">
    <property type="protein sequence ID" value="KTC66346.1"/>
    <property type="molecule type" value="Genomic_DNA"/>
</dbReference>
<dbReference type="Proteomes" id="UP000054859">
    <property type="component" value="Unassembled WGS sequence"/>
</dbReference>
<gene>
    <name evidence="7" type="primary">def_1</name>
    <name evidence="5" type="synonym">def</name>
    <name evidence="6" type="ORF">Lade_1004</name>
    <name evidence="7" type="ORF">NCTC12735_00564</name>
</gene>
<dbReference type="InterPro" id="IPR036821">
    <property type="entry name" value="Peptide_deformylase_sf"/>
</dbReference>
<geneLocation type="plasmid" evidence="7 9">
    <name>9</name>
</geneLocation>
<dbReference type="Pfam" id="PF01327">
    <property type="entry name" value="Pep_deformylase"/>
    <property type="match status" value="1"/>
</dbReference>